<comment type="caution">
    <text evidence="2">The sequence shown here is derived from an EMBL/GenBank/DDBJ whole genome shotgun (WGS) entry which is preliminary data.</text>
</comment>
<protein>
    <submittedName>
        <fullName evidence="2">Uncharacterized protein</fullName>
    </submittedName>
</protein>
<accession>A0ABD5HTY1</accession>
<keyword evidence="1" id="KW-1133">Transmembrane helix</keyword>
<keyword evidence="1" id="KW-0472">Membrane</keyword>
<organism evidence="2 3">
    <name type="scientific">Bacillus thuringiensis serovar toumanoffi</name>
    <dbReference type="NCBI Taxonomy" id="180862"/>
    <lineage>
        <taxon>Bacteria</taxon>
        <taxon>Bacillati</taxon>
        <taxon>Bacillota</taxon>
        <taxon>Bacilli</taxon>
        <taxon>Bacillales</taxon>
        <taxon>Bacillaceae</taxon>
        <taxon>Bacillus</taxon>
        <taxon>Bacillus cereus group</taxon>
    </lineage>
</organism>
<gene>
    <name evidence="2" type="ORF">BTTOUR_06445</name>
</gene>
<dbReference type="AlphaFoldDB" id="A0ABD5HTY1"/>
<dbReference type="EMBL" id="JAWQCK010000007">
    <property type="protein sequence ID" value="MDW9208394.1"/>
    <property type="molecule type" value="Genomic_DNA"/>
</dbReference>
<feature type="transmembrane region" description="Helical" evidence="1">
    <location>
        <begin position="63"/>
        <end position="86"/>
    </location>
</feature>
<reference evidence="2 3" key="1">
    <citation type="submission" date="2023-10" db="EMBL/GenBank/DDBJ databases">
        <title>Draft Genome Sequence of Bacillus thuringiensis serovar. toumanoffi 4059: Identification of a Novel Cry Protein Candidate.</title>
        <authorList>
            <person name="Murdoch R.W."/>
            <person name="Gemler B."/>
            <person name="Heater B.S."/>
        </authorList>
    </citation>
    <scope>NUCLEOTIDE SEQUENCE [LARGE SCALE GENOMIC DNA]</scope>
    <source>
        <strain evidence="2 3">4059</strain>
    </source>
</reference>
<evidence type="ECO:0000313" key="3">
    <source>
        <dbReference type="Proteomes" id="UP001272716"/>
    </source>
</evidence>
<evidence type="ECO:0000313" key="2">
    <source>
        <dbReference type="EMBL" id="MDW9208394.1"/>
    </source>
</evidence>
<feature type="transmembrane region" description="Helical" evidence="1">
    <location>
        <begin position="26"/>
        <end position="43"/>
    </location>
</feature>
<sequence length="341" mass="39599">MINKILRDLKEVIKYLFMKIKESKELILIIVLVTAVFLGAFYLEFTNGKATGFLDKEFWLDNLLPNIIADMIGIVFTSFIIAGLFARNNKKAEEARIKGILGWDFQRLIYTLSRNYLYLLNNDENYLSFSINDNQVDAELKELIKQKGLSIDISVLKNNRTVWDVSQGSPIYDDLVVMIPKIERYINLVTNHLKDVDDLFIQKGKKNFELKQLEESSDEYTRKKLEYDKISESLSKAVRMDLSIDKSLLNISTSEAFEGGIKLYNTKIQEFNNKYNYIIPIDIRLSLVELEKSLREARYRYNQIISSHGNDSNSNTDDFLKTIVNMSKHLVSLSTYFKNVK</sequence>
<dbReference type="RefSeq" id="WP_000608685.1">
    <property type="nucleotide sequence ID" value="NZ_JAWQCK010000007.1"/>
</dbReference>
<name>A0ABD5HTY1_BACTU</name>
<keyword evidence="1" id="KW-0812">Transmembrane</keyword>
<evidence type="ECO:0000256" key="1">
    <source>
        <dbReference type="SAM" id="Phobius"/>
    </source>
</evidence>
<dbReference type="Proteomes" id="UP001272716">
    <property type="component" value="Unassembled WGS sequence"/>
</dbReference>
<proteinExistence type="predicted"/>